<dbReference type="OrthoDB" id="5829103at2759"/>
<gene>
    <name evidence="3" type="ORF">DICVIV_08846</name>
</gene>
<organism evidence="3 4">
    <name type="scientific">Dictyocaulus viviparus</name>
    <name type="common">Bovine lungworm</name>
    <dbReference type="NCBI Taxonomy" id="29172"/>
    <lineage>
        <taxon>Eukaryota</taxon>
        <taxon>Metazoa</taxon>
        <taxon>Ecdysozoa</taxon>
        <taxon>Nematoda</taxon>
        <taxon>Chromadorea</taxon>
        <taxon>Rhabditida</taxon>
        <taxon>Rhabditina</taxon>
        <taxon>Rhabditomorpha</taxon>
        <taxon>Strongyloidea</taxon>
        <taxon>Metastrongylidae</taxon>
        <taxon>Dictyocaulus</taxon>
    </lineage>
</organism>
<evidence type="ECO:0000259" key="2">
    <source>
        <dbReference type="Pfam" id="PF11864"/>
    </source>
</evidence>
<dbReference type="AlphaFoldDB" id="A0A0D8XKP4"/>
<dbReference type="GO" id="GO:0032007">
    <property type="term" value="P:negative regulation of TOR signaling"/>
    <property type="evidence" value="ECO:0007669"/>
    <property type="project" value="TreeGrafter"/>
</dbReference>
<dbReference type="GO" id="GO:0033596">
    <property type="term" value="C:TSC1-TSC2 complex"/>
    <property type="evidence" value="ECO:0007669"/>
    <property type="project" value="TreeGrafter"/>
</dbReference>
<dbReference type="GO" id="GO:0005634">
    <property type="term" value="C:nucleus"/>
    <property type="evidence" value="ECO:0007669"/>
    <property type="project" value="InterPro"/>
</dbReference>
<feature type="region of interest" description="Disordered" evidence="1">
    <location>
        <begin position="28"/>
        <end position="48"/>
    </location>
</feature>
<reference evidence="4" key="2">
    <citation type="journal article" date="2016" name="Sci. Rep.">
        <title>Dictyocaulus viviparus genome, variome and transcriptome elucidate lungworm biology and support future intervention.</title>
        <authorList>
            <person name="McNulty S.N."/>
            <person name="Strube C."/>
            <person name="Rosa B.A."/>
            <person name="Martin J.C."/>
            <person name="Tyagi R."/>
            <person name="Choi Y.J."/>
            <person name="Wang Q."/>
            <person name="Hallsworth Pepin K."/>
            <person name="Zhang X."/>
            <person name="Ozersky P."/>
            <person name="Wilson R.K."/>
            <person name="Sternberg P.W."/>
            <person name="Gasser R.B."/>
            <person name="Mitreva M."/>
        </authorList>
    </citation>
    <scope>NUCLEOTIDE SEQUENCE [LARGE SCALE GENOMIC DNA]</scope>
    <source>
        <strain evidence="4">HannoverDv2000</strain>
    </source>
</reference>
<proteinExistence type="predicted"/>
<dbReference type="Proteomes" id="UP000053766">
    <property type="component" value="Unassembled WGS sequence"/>
</dbReference>
<accession>A0A0D8XKP4</accession>
<dbReference type="InterPro" id="IPR027107">
    <property type="entry name" value="Tuberin/Ral-act_asu"/>
</dbReference>
<dbReference type="GO" id="GO:0051726">
    <property type="term" value="P:regulation of cell cycle"/>
    <property type="evidence" value="ECO:0007669"/>
    <property type="project" value="TreeGrafter"/>
</dbReference>
<dbReference type="GO" id="GO:0005096">
    <property type="term" value="F:GTPase activator activity"/>
    <property type="evidence" value="ECO:0007669"/>
    <property type="project" value="InterPro"/>
</dbReference>
<keyword evidence="4" id="KW-1185">Reference proteome</keyword>
<dbReference type="STRING" id="29172.A0A0D8XKP4"/>
<dbReference type="PANTHER" id="PTHR10063:SF0">
    <property type="entry name" value="TUBERIN"/>
    <property type="match status" value="1"/>
</dbReference>
<dbReference type="EMBL" id="KN716426">
    <property type="protein sequence ID" value="KJH45120.1"/>
    <property type="molecule type" value="Genomic_DNA"/>
</dbReference>
<evidence type="ECO:0000313" key="4">
    <source>
        <dbReference type="Proteomes" id="UP000053766"/>
    </source>
</evidence>
<feature type="compositionally biased region" description="Polar residues" evidence="1">
    <location>
        <begin position="30"/>
        <end position="42"/>
    </location>
</feature>
<evidence type="ECO:0000313" key="3">
    <source>
        <dbReference type="EMBL" id="KJH45120.1"/>
    </source>
</evidence>
<evidence type="ECO:0000256" key="1">
    <source>
        <dbReference type="SAM" id="MobiDB-lite"/>
    </source>
</evidence>
<sequence>MTSKGKHTSAASSLALECSLGRECHIGRPSSPSTSYPTQGSASPARRGGLMTRIFGSSKDKDVARILNPLVTLEGSVTQSAWAGISRSSPIKTRIKTLMQLQDSFVVLLGPTFSVLSLCFEFQRDVFSASFTFTALCVMFWNGRSSTILQCKQTCSFVGRRAVLRKMICDCFRHSKVLRSRTLQVSSLEGIWHDSCDMLSVSDTKIPTLKVLVEMTETQYGQLGLALRHTFFKTIEEIGCEELSVKWLNVLSENGKTITGFEKDMDVLVANWISQTLLIKEHPQASLVLQLAQSLIQHNAPFIGDHAMKHIVHTVCVRACKAVDALTAHCLDVLDNVLKYSDLPRSELMSVVTTFCVLVCENKFREQAWLLARSLLTSQMGHRTRKALLSILNGVRVQPYGEKRVNDDLNEKKLKRMLRGAIFCLANANWGTTIDTIRCSPGSIIEPMRNAIQIDEMICFVRDINIGSTTAGVDQRFEYAKTCENSLHQILLLTEQLYSDGQFAAPPDLLYDLIEKCADRRPDTSVVKLIQYRSMTLDEEQPRNKEKVKANMGMLTN</sequence>
<dbReference type="GO" id="GO:0030178">
    <property type="term" value="P:negative regulation of Wnt signaling pathway"/>
    <property type="evidence" value="ECO:0007669"/>
    <property type="project" value="TreeGrafter"/>
</dbReference>
<feature type="domain" description="Tuberin N-terminal" evidence="2">
    <location>
        <begin position="183"/>
        <end position="455"/>
    </location>
</feature>
<reference evidence="3 4" key="1">
    <citation type="submission" date="2013-11" db="EMBL/GenBank/DDBJ databases">
        <title>Draft genome of the bovine lungworm Dictyocaulus viviparus.</title>
        <authorList>
            <person name="Mitreva M."/>
        </authorList>
    </citation>
    <scope>NUCLEOTIDE SEQUENCE [LARGE SCALE GENOMIC DNA]</scope>
    <source>
        <strain evidence="3 4">HannoverDv2000</strain>
    </source>
</reference>
<dbReference type="GO" id="GO:0046627">
    <property type="term" value="P:negative regulation of insulin receptor signaling pathway"/>
    <property type="evidence" value="ECO:0007669"/>
    <property type="project" value="TreeGrafter"/>
</dbReference>
<dbReference type="InterPro" id="IPR024584">
    <property type="entry name" value="Tuberin_N"/>
</dbReference>
<name>A0A0D8XKP4_DICVI</name>
<dbReference type="GO" id="GO:0051898">
    <property type="term" value="P:negative regulation of phosphatidylinositol 3-kinase/protein kinase B signal transduction"/>
    <property type="evidence" value="ECO:0007669"/>
    <property type="project" value="TreeGrafter"/>
</dbReference>
<dbReference type="PANTHER" id="PTHR10063">
    <property type="entry name" value="TUBERIN"/>
    <property type="match status" value="1"/>
</dbReference>
<dbReference type="Pfam" id="PF11864">
    <property type="entry name" value="DUF3384"/>
    <property type="match status" value="1"/>
</dbReference>
<protein>
    <recommendedName>
        <fullName evidence="2">Tuberin N-terminal domain-containing protein</fullName>
    </recommendedName>
</protein>